<accession>A0ABS4DFY6</accession>
<reference evidence="2 3" key="1">
    <citation type="submission" date="2021-03" db="EMBL/GenBank/DDBJ databases">
        <authorList>
            <person name="Grouzdev D.S."/>
        </authorList>
    </citation>
    <scope>NUCLEOTIDE SEQUENCE [LARGE SCALE GENOMIC DNA]</scope>
    <source>
        <strain evidence="2 3">M50-1</strain>
    </source>
</reference>
<sequence>MIESRRAQELFSYLLLYRSRSHSRELLASKLWGDITPGQSRANFRKALHQLQQALPGVPLLLDKDWVQINPHAEIVLDVALLELIFAQVSGRPGESLSDEEAQQIAAAVACYRSDLLEDCYTDWCLFERERLQAIYLALLDKLLARCEAHGAFEAGMAYGSAILRYDRAHEQTHRRLMRLHALAGDRTTALRQFERCVTALREELDTEPTELTINLRNEIRANVLVAPPPASAPLAIERMVQNLRHTYDSLVEAQNQLHQQIAEIERLLIQFALVPLPEAQNPEP</sequence>
<evidence type="ECO:0000313" key="3">
    <source>
        <dbReference type="Proteomes" id="UP001193081"/>
    </source>
</evidence>
<keyword evidence="3" id="KW-1185">Reference proteome</keyword>
<dbReference type="InterPro" id="IPR005158">
    <property type="entry name" value="BTAD"/>
</dbReference>
<organism evidence="2 3">
    <name type="scientific">Candidatus Chloroploca mongolica</name>
    <dbReference type="NCBI Taxonomy" id="2528176"/>
    <lineage>
        <taxon>Bacteria</taxon>
        <taxon>Bacillati</taxon>
        <taxon>Chloroflexota</taxon>
        <taxon>Chloroflexia</taxon>
        <taxon>Chloroflexales</taxon>
        <taxon>Chloroflexineae</taxon>
        <taxon>Oscillochloridaceae</taxon>
        <taxon>Candidatus Chloroploca</taxon>
    </lineage>
</organism>
<evidence type="ECO:0000259" key="1">
    <source>
        <dbReference type="SMART" id="SM01043"/>
    </source>
</evidence>
<dbReference type="InterPro" id="IPR016032">
    <property type="entry name" value="Sig_transdc_resp-reg_C-effctor"/>
</dbReference>
<protein>
    <recommendedName>
        <fullName evidence="1">Bacterial transcriptional activator domain-containing protein</fullName>
    </recommendedName>
</protein>
<dbReference type="SUPFAM" id="SSF46894">
    <property type="entry name" value="C-terminal effector domain of the bipartite response regulators"/>
    <property type="match status" value="1"/>
</dbReference>
<dbReference type="EMBL" id="SIJK02000065">
    <property type="protein sequence ID" value="MBP1468356.1"/>
    <property type="molecule type" value="Genomic_DNA"/>
</dbReference>
<dbReference type="InterPro" id="IPR036388">
    <property type="entry name" value="WH-like_DNA-bd_sf"/>
</dbReference>
<proteinExistence type="predicted"/>
<dbReference type="RefSeq" id="WP_167857542.1">
    <property type="nucleotide sequence ID" value="NZ_SIJK02000065.1"/>
</dbReference>
<dbReference type="SUPFAM" id="SSF48452">
    <property type="entry name" value="TPR-like"/>
    <property type="match status" value="1"/>
</dbReference>
<dbReference type="SMART" id="SM01043">
    <property type="entry name" value="BTAD"/>
    <property type="match status" value="1"/>
</dbReference>
<gene>
    <name evidence="2" type="ORF">EYB53_021775</name>
</gene>
<evidence type="ECO:0000313" key="2">
    <source>
        <dbReference type="EMBL" id="MBP1468356.1"/>
    </source>
</evidence>
<dbReference type="InterPro" id="IPR051677">
    <property type="entry name" value="AfsR-DnrI-RedD_regulator"/>
</dbReference>
<dbReference type="Gene3D" id="1.10.10.10">
    <property type="entry name" value="Winged helix-like DNA-binding domain superfamily/Winged helix DNA-binding domain"/>
    <property type="match status" value="1"/>
</dbReference>
<dbReference type="Pfam" id="PF03704">
    <property type="entry name" value="BTAD"/>
    <property type="match status" value="1"/>
</dbReference>
<comment type="caution">
    <text evidence="2">The sequence shown here is derived from an EMBL/GenBank/DDBJ whole genome shotgun (WGS) entry which is preliminary data.</text>
</comment>
<dbReference type="PANTHER" id="PTHR35807">
    <property type="entry name" value="TRANSCRIPTIONAL REGULATOR REDD-RELATED"/>
    <property type="match status" value="1"/>
</dbReference>
<dbReference type="Proteomes" id="UP001193081">
    <property type="component" value="Unassembled WGS sequence"/>
</dbReference>
<dbReference type="Gene3D" id="1.25.40.10">
    <property type="entry name" value="Tetratricopeptide repeat domain"/>
    <property type="match status" value="1"/>
</dbReference>
<dbReference type="InterPro" id="IPR011990">
    <property type="entry name" value="TPR-like_helical_dom_sf"/>
</dbReference>
<feature type="domain" description="Bacterial transcriptional activator" evidence="1">
    <location>
        <begin position="77"/>
        <end position="221"/>
    </location>
</feature>
<name>A0ABS4DFY6_9CHLR</name>